<evidence type="ECO:0000256" key="7">
    <source>
        <dbReference type="ARBA" id="ARBA00048539"/>
    </source>
</evidence>
<evidence type="ECO:0000256" key="3">
    <source>
        <dbReference type="ARBA" id="ARBA00022598"/>
    </source>
</evidence>
<evidence type="ECO:0000256" key="4">
    <source>
        <dbReference type="ARBA" id="ARBA00022694"/>
    </source>
</evidence>
<keyword evidence="6 8" id="KW-0067">ATP-binding</keyword>
<sequence>MILQKMLSFMEKYHMLDGCKTLVIGVSGGADSVCLLLLLEKVCKERGILPVVVHIEHGIRGKESLSDAAFVENLCKQKDILFHRFSYAVEKIAKESGESTEEAGRRLRYDTFFQVAEQYEQAKIAVAHNENDQAETVLFHLARGSGIKGMGGIPPVRGNIIRPLLGVSRAEIEQYLKEAGQPYCTDSTNALDIYARNRIRHEALPSLNGVNAQAVSHIGQAAEEFSEVFAYLEAQAKEAEAHCVRDERQGARIGQEAFCACPVILQKQIVYDLLGRLAGAKKDITREHVAQVLALMEKQVGRKISLPFGLVAARTYEGIRIGQEKVQKKEGNRKEEAFAFRIFSNNPKIGEIPKNQYTKWFDYDKIEHGTQIRTRQEGDFFVLDEKGGKKKLKSYFIDEKIQSEERDRIPLLADGSHILWIVGYRISAYYKVTKDTRRILEVRYDGGMKR</sequence>
<reference evidence="10 11" key="1">
    <citation type="submission" date="2020-08" db="EMBL/GenBank/DDBJ databases">
        <title>Genome public.</title>
        <authorList>
            <person name="Liu C."/>
            <person name="Sun Q."/>
        </authorList>
    </citation>
    <scope>NUCLEOTIDE SEQUENCE [LARGE SCALE GENOMIC DNA]</scope>
    <source>
        <strain evidence="10 11">BX0805</strain>
    </source>
</reference>
<keyword evidence="3 8" id="KW-0436">Ligase</keyword>
<evidence type="ECO:0000256" key="6">
    <source>
        <dbReference type="ARBA" id="ARBA00022840"/>
    </source>
</evidence>
<accession>A0ABR7I923</accession>
<dbReference type="CDD" id="cd01992">
    <property type="entry name" value="TilS_N"/>
    <property type="match status" value="1"/>
</dbReference>
<gene>
    <name evidence="8 10" type="primary">tilS</name>
    <name evidence="10" type="ORF">H8Z76_05155</name>
</gene>
<feature type="binding site" evidence="8">
    <location>
        <begin position="27"/>
        <end position="32"/>
    </location>
    <ligand>
        <name>ATP</name>
        <dbReference type="ChEBI" id="CHEBI:30616"/>
    </ligand>
</feature>
<dbReference type="PANTHER" id="PTHR43033:SF1">
    <property type="entry name" value="TRNA(ILE)-LYSIDINE SYNTHASE-RELATED"/>
    <property type="match status" value="1"/>
</dbReference>
<dbReference type="Pfam" id="PF01171">
    <property type="entry name" value="ATP_bind_3"/>
    <property type="match status" value="1"/>
</dbReference>
<comment type="similarity">
    <text evidence="8">Belongs to the tRNA(Ile)-lysidine synthase family.</text>
</comment>
<evidence type="ECO:0000313" key="10">
    <source>
        <dbReference type="EMBL" id="MBC5753419.1"/>
    </source>
</evidence>
<comment type="function">
    <text evidence="8">Ligates lysine onto the cytidine present at position 34 of the AUA codon-specific tRNA(Ile) that contains the anticodon CAU, in an ATP-dependent manner. Cytidine is converted to lysidine, thus changing the amino acid specificity of the tRNA from methionine to isoleucine.</text>
</comment>
<comment type="caution">
    <text evidence="10">The sequence shown here is derived from an EMBL/GenBank/DDBJ whole genome shotgun (WGS) entry which is preliminary data.</text>
</comment>
<dbReference type="Gene3D" id="3.30.465.60">
    <property type="match status" value="1"/>
</dbReference>
<dbReference type="PANTHER" id="PTHR43033">
    <property type="entry name" value="TRNA(ILE)-LYSIDINE SYNTHASE-RELATED"/>
    <property type="match status" value="1"/>
</dbReference>
<dbReference type="Pfam" id="PF11734">
    <property type="entry name" value="TilS_C"/>
    <property type="match status" value="1"/>
</dbReference>
<comment type="catalytic activity">
    <reaction evidence="7 8">
        <text>cytidine(34) in tRNA(Ile2) + L-lysine + ATP = lysidine(34) in tRNA(Ile2) + AMP + diphosphate + H(+)</text>
        <dbReference type="Rhea" id="RHEA:43744"/>
        <dbReference type="Rhea" id="RHEA-COMP:10625"/>
        <dbReference type="Rhea" id="RHEA-COMP:10670"/>
        <dbReference type="ChEBI" id="CHEBI:15378"/>
        <dbReference type="ChEBI" id="CHEBI:30616"/>
        <dbReference type="ChEBI" id="CHEBI:32551"/>
        <dbReference type="ChEBI" id="CHEBI:33019"/>
        <dbReference type="ChEBI" id="CHEBI:82748"/>
        <dbReference type="ChEBI" id="CHEBI:83665"/>
        <dbReference type="ChEBI" id="CHEBI:456215"/>
        <dbReference type="EC" id="6.3.4.19"/>
    </reaction>
</comment>
<organism evidence="10 11">
    <name type="scientific">Roseburia yibonii</name>
    <dbReference type="NCBI Taxonomy" id="2763063"/>
    <lineage>
        <taxon>Bacteria</taxon>
        <taxon>Bacillati</taxon>
        <taxon>Bacillota</taxon>
        <taxon>Clostridia</taxon>
        <taxon>Lachnospirales</taxon>
        <taxon>Lachnospiraceae</taxon>
        <taxon>Roseburia</taxon>
    </lineage>
</organism>
<dbReference type="HAMAP" id="MF_01161">
    <property type="entry name" value="tRNA_Ile_lys_synt"/>
    <property type="match status" value="1"/>
</dbReference>
<evidence type="ECO:0000256" key="5">
    <source>
        <dbReference type="ARBA" id="ARBA00022741"/>
    </source>
</evidence>
<keyword evidence="11" id="KW-1185">Reference proteome</keyword>
<keyword evidence="5 8" id="KW-0547">Nucleotide-binding</keyword>
<dbReference type="SUPFAM" id="SSF82829">
    <property type="entry name" value="MesJ substrate recognition domain-like"/>
    <property type="match status" value="1"/>
</dbReference>
<dbReference type="RefSeq" id="WP_147618268.1">
    <property type="nucleotide sequence ID" value="NZ_JACOQH010000003.1"/>
</dbReference>
<dbReference type="Gene3D" id="3.40.50.620">
    <property type="entry name" value="HUPs"/>
    <property type="match status" value="1"/>
</dbReference>
<name>A0ABR7I923_9FIRM</name>
<dbReference type="NCBIfam" id="TIGR02432">
    <property type="entry name" value="lysidine_TilS_N"/>
    <property type="match status" value="1"/>
</dbReference>
<dbReference type="InterPro" id="IPR012795">
    <property type="entry name" value="tRNA_Ile_lys_synt_N"/>
</dbReference>
<dbReference type="InterPro" id="IPR011063">
    <property type="entry name" value="TilS/TtcA_N"/>
</dbReference>
<protein>
    <recommendedName>
        <fullName evidence="8">tRNA(Ile)-lysidine synthase</fullName>
        <ecNumber evidence="8">6.3.4.19</ecNumber>
    </recommendedName>
    <alternativeName>
        <fullName evidence="8">tRNA(Ile)-2-lysyl-cytidine synthase</fullName>
    </alternativeName>
    <alternativeName>
        <fullName evidence="8">tRNA(Ile)-lysidine synthetase</fullName>
    </alternativeName>
</protein>
<feature type="domain" description="Lysidine-tRNA(Ile) synthetase C-terminal" evidence="9">
    <location>
        <begin position="370"/>
        <end position="442"/>
    </location>
</feature>
<dbReference type="InterPro" id="IPR012796">
    <property type="entry name" value="Lysidine-tRNA-synth_C"/>
</dbReference>
<evidence type="ECO:0000259" key="9">
    <source>
        <dbReference type="SMART" id="SM00977"/>
    </source>
</evidence>
<dbReference type="InterPro" id="IPR014729">
    <property type="entry name" value="Rossmann-like_a/b/a_fold"/>
</dbReference>
<evidence type="ECO:0000313" key="11">
    <source>
        <dbReference type="Proteomes" id="UP000621540"/>
    </source>
</evidence>
<comment type="subcellular location">
    <subcellularLocation>
        <location evidence="1 8">Cytoplasm</location>
    </subcellularLocation>
</comment>
<evidence type="ECO:0000256" key="2">
    <source>
        <dbReference type="ARBA" id="ARBA00022490"/>
    </source>
</evidence>
<dbReference type="SUPFAM" id="SSF56037">
    <property type="entry name" value="PheT/TilS domain"/>
    <property type="match status" value="1"/>
</dbReference>
<dbReference type="NCBIfam" id="TIGR02433">
    <property type="entry name" value="lysidine_TilS_C"/>
    <property type="match status" value="1"/>
</dbReference>
<comment type="domain">
    <text evidence="8">The N-terminal region contains the highly conserved SGGXDS motif, predicted to be a P-loop motif involved in ATP binding.</text>
</comment>
<evidence type="ECO:0000256" key="1">
    <source>
        <dbReference type="ARBA" id="ARBA00004496"/>
    </source>
</evidence>
<dbReference type="SMART" id="SM00977">
    <property type="entry name" value="TilS_C"/>
    <property type="match status" value="1"/>
</dbReference>
<dbReference type="GO" id="GO:0032267">
    <property type="term" value="F:tRNA(Ile)-lysidine synthase activity"/>
    <property type="evidence" value="ECO:0007669"/>
    <property type="project" value="UniProtKB-EC"/>
</dbReference>
<dbReference type="Proteomes" id="UP000621540">
    <property type="component" value="Unassembled WGS sequence"/>
</dbReference>
<evidence type="ECO:0000256" key="8">
    <source>
        <dbReference type="HAMAP-Rule" id="MF_01161"/>
    </source>
</evidence>
<keyword evidence="2 8" id="KW-0963">Cytoplasm</keyword>
<dbReference type="SUPFAM" id="SSF52402">
    <property type="entry name" value="Adenine nucleotide alpha hydrolases-like"/>
    <property type="match status" value="1"/>
</dbReference>
<proteinExistence type="inferred from homology"/>
<dbReference type="EC" id="6.3.4.19" evidence="8"/>
<dbReference type="InterPro" id="IPR012094">
    <property type="entry name" value="tRNA_Ile_lys_synt"/>
</dbReference>
<dbReference type="EMBL" id="JACOQH010000003">
    <property type="protein sequence ID" value="MBC5753419.1"/>
    <property type="molecule type" value="Genomic_DNA"/>
</dbReference>
<keyword evidence="4 8" id="KW-0819">tRNA processing</keyword>